<feature type="domain" description="ChrR-like cupin" evidence="2">
    <location>
        <begin position="9"/>
        <end position="111"/>
    </location>
</feature>
<evidence type="ECO:0000256" key="1">
    <source>
        <dbReference type="SAM" id="MobiDB-lite"/>
    </source>
</evidence>
<evidence type="ECO:0000313" key="4">
    <source>
        <dbReference type="Proteomes" id="UP000535276"/>
    </source>
</evidence>
<keyword evidence="3" id="KW-0560">Oxidoreductase</keyword>
<keyword evidence="3" id="KW-0223">Dioxygenase</keyword>
<dbReference type="InterPro" id="IPR011051">
    <property type="entry name" value="RmlC_Cupin_sf"/>
</dbReference>
<proteinExistence type="predicted"/>
<accession>A0A7Z0DU49</accession>
<evidence type="ECO:0000259" key="2">
    <source>
        <dbReference type="Pfam" id="PF12973"/>
    </source>
</evidence>
<comment type="caution">
    <text evidence="3">The sequence shown here is derived from an EMBL/GenBank/DDBJ whole genome shotgun (WGS) entry which is preliminary data.</text>
</comment>
<dbReference type="GO" id="GO:0051213">
    <property type="term" value="F:dioxygenase activity"/>
    <property type="evidence" value="ECO:0007669"/>
    <property type="project" value="UniProtKB-KW"/>
</dbReference>
<dbReference type="CDD" id="cd20303">
    <property type="entry name" value="cupin_ChrR_1"/>
    <property type="match status" value="1"/>
</dbReference>
<gene>
    <name evidence="3" type="ORF">GGI64_000435</name>
</gene>
<dbReference type="Pfam" id="PF12973">
    <property type="entry name" value="Cupin_7"/>
    <property type="match status" value="1"/>
</dbReference>
<dbReference type="AlphaFoldDB" id="A0A7Z0DU49"/>
<evidence type="ECO:0000313" key="3">
    <source>
        <dbReference type="EMBL" id="NYJ09416.1"/>
    </source>
</evidence>
<sequence length="278" mass="31011">MLLNDDLSERALVHAGRLEWMPSPTKGVDRRMLFRIGGEKARATSIVRYAAGSRFPHHEHPGGEEFLVLDGVFQDESGDFPTGSYVRNPPGTGHAPGSENGCVILVKLWQFKQSDRERIVRLPGQGRSGELGGAVMSSTILFDGADERVMLEDWQAHADIELANPQGLELLVIDGSLTESGDTLERWSWLRLPRGQIFRARVGDHGAKVWYKSALCFTTTSAASTRPTIKDRRDESMQSSRRRRRPRRPLCGTRAPRFGYRCDRSRSAESAGRPHSDG</sequence>
<dbReference type="InterPro" id="IPR014710">
    <property type="entry name" value="RmlC-like_jellyroll"/>
</dbReference>
<dbReference type="InterPro" id="IPR025979">
    <property type="entry name" value="ChrR-like_cupin_dom"/>
</dbReference>
<feature type="compositionally biased region" description="Basic and acidic residues" evidence="1">
    <location>
        <begin position="260"/>
        <end position="278"/>
    </location>
</feature>
<dbReference type="EMBL" id="JACBZV010000001">
    <property type="protein sequence ID" value="NYJ09416.1"/>
    <property type="molecule type" value="Genomic_DNA"/>
</dbReference>
<dbReference type="Proteomes" id="UP000535276">
    <property type="component" value="Unassembled WGS sequence"/>
</dbReference>
<protein>
    <submittedName>
        <fullName evidence="3">Quercetin dioxygenase-like cupin family protein</fullName>
    </submittedName>
</protein>
<reference evidence="3 4" key="1">
    <citation type="submission" date="2020-07" db="EMBL/GenBank/DDBJ databases">
        <title>Genomic Encyclopedia of Type Strains, Phase IV (KMG-V): Genome sequencing to study the core and pangenomes of soil and plant-associated prokaryotes.</title>
        <authorList>
            <person name="Whitman W."/>
        </authorList>
    </citation>
    <scope>NUCLEOTIDE SEQUENCE [LARGE SCALE GENOMIC DNA]</scope>
    <source>
        <strain evidence="3 4">SEMIA 4052</strain>
    </source>
</reference>
<dbReference type="SUPFAM" id="SSF51182">
    <property type="entry name" value="RmlC-like cupins"/>
    <property type="match status" value="2"/>
</dbReference>
<feature type="region of interest" description="Disordered" evidence="1">
    <location>
        <begin position="224"/>
        <end position="278"/>
    </location>
</feature>
<organism evidence="3 4">
    <name type="scientific">Rhizobium leguminosarum</name>
    <dbReference type="NCBI Taxonomy" id="384"/>
    <lineage>
        <taxon>Bacteria</taxon>
        <taxon>Pseudomonadati</taxon>
        <taxon>Pseudomonadota</taxon>
        <taxon>Alphaproteobacteria</taxon>
        <taxon>Hyphomicrobiales</taxon>
        <taxon>Rhizobiaceae</taxon>
        <taxon>Rhizobium/Agrobacterium group</taxon>
        <taxon>Rhizobium</taxon>
    </lineage>
</organism>
<name>A0A7Z0DU49_RHILE</name>
<dbReference type="Gene3D" id="2.60.120.10">
    <property type="entry name" value="Jelly Rolls"/>
    <property type="match status" value="1"/>
</dbReference>